<evidence type="ECO:0000313" key="2">
    <source>
        <dbReference type="EMBL" id="MBB5346516.1"/>
    </source>
</evidence>
<name>A0A840UNW4_9BACT</name>
<sequence length="246" mass="27903">MMPELNDTLAWEYLEKSSHDRATIRHRRRVQIAETASYKNYPEAVKIELPLDWSLQGARLQSLLQQRRSLRRYHASNGLNLNEVSFLLWASQGITAKMGGHLLRTAPSAGALYPIETYLVIEKVADLSPGLYHFDVGRFQLERLVPEVRGKDAARVCLNQDFIAEANLTFLWTAIFRRSMAKYGERGFRYLFLDAGHICQNLLLAAEAIGCGGCPIAAFYDQEANRLLGLDDRNERLLYAASIGRK</sequence>
<dbReference type="PANTHER" id="PTHR43745">
    <property type="entry name" value="NITROREDUCTASE MJ1384-RELATED"/>
    <property type="match status" value="1"/>
</dbReference>
<dbReference type="GO" id="GO:0016491">
    <property type="term" value="F:oxidoreductase activity"/>
    <property type="evidence" value="ECO:0007669"/>
    <property type="project" value="InterPro"/>
</dbReference>
<evidence type="ECO:0000259" key="1">
    <source>
        <dbReference type="Pfam" id="PF00881"/>
    </source>
</evidence>
<gene>
    <name evidence="2" type="ORF">HNQ81_000223</name>
</gene>
<dbReference type="RefSeq" id="WP_205240133.1">
    <property type="nucleotide sequence ID" value="NZ_JACHEO010000001.1"/>
</dbReference>
<dbReference type="Pfam" id="PF00881">
    <property type="entry name" value="Nitroreductase"/>
    <property type="match status" value="1"/>
</dbReference>
<dbReference type="SUPFAM" id="SSF55469">
    <property type="entry name" value="FMN-dependent nitroreductase-like"/>
    <property type="match status" value="1"/>
</dbReference>
<dbReference type="Proteomes" id="UP000539642">
    <property type="component" value="Unassembled WGS sequence"/>
</dbReference>
<reference evidence="2 3" key="1">
    <citation type="submission" date="2020-08" db="EMBL/GenBank/DDBJ databases">
        <title>Genomic Encyclopedia of Type Strains, Phase IV (KMG-IV): sequencing the most valuable type-strain genomes for metagenomic binning, comparative biology and taxonomic classification.</title>
        <authorList>
            <person name="Goeker M."/>
        </authorList>
    </citation>
    <scope>NUCLEOTIDE SEQUENCE [LARGE SCALE GENOMIC DNA]</scope>
    <source>
        <strain evidence="2 3">DSM 28570</strain>
    </source>
</reference>
<dbReference type="CDD" id="cd02142">
    <property type="entry name" value="McbC_SagB-like_oxidoreductase"/>
    <property type="match status" value="1"/>
</dbReference>
<evidence type="ECO:0000313" key="3">
    <source>
        <dbReference type="Proteomes" id="UP000539642"/>
    </source>
</evidence>
<dbReference type="InterPro" id="IPR029479">
    <property type="entry name" value="Nitroreductase"/>
</dbReference>
<keyword evidence="3" id="KW-1185">Reference proteome</keyword>
<dbReference type="AlphaFoldDB" id="A0A840UNW4"/>
<dbReference type="InterPro" id="IPR020051">
    <property type="entry name" value="SagB-type_dehydrogenase"/>
</dbReference>
<dbReference type="PANTHER" id="PTHR43745:SF2">
    <property type="entry name" value="NITROREDUCTASE MJ1384-RELATED"/>
    <property type="match status" value="1"/>
</dbReference>
<dbReference type="InterPro" id="IPR000415">
    <property type="entry name" value="Nitroreductase-like"/>
</dbReference>
<dbReference type="Gene3D" id="3.40.109.10">
    <property type="entry name" value="NADH Oxidase"/>
    <property type="match status" value="1"/>
</dbReference>
<organism evidence="2 3">
    <name type="scientific">Desulfoprunum benzoelyticum</name>
    <dbReference type="NCBI Taxonomy" id="1506996"/>
    <lineage>
        <taxon>Bacteria</taxon>
        <taxon>Pseudomonadati</taxon>
        <taxon>Thermodesulfobacteriota</taxon>
        <taxon>Desulfobulbia</taxon>
        <taxon>Desulfobulbales</taxon>
        <taxon>Desulfobulbaceae</taxon>
        <taxon>Desulfoprunum</taxon>
    </lineage>
</organism>
<dbReference type="InterPro" id="IPR052544">
    <property type="entry name" value="Bacteriocin_Proc_Enz"/>
</dbReference>
<proteinExistence type="predicted"/>
<protein>
    <submittedName>
        <fullName evidence="2">SagB-type dehydrogenase family enzyme</fullName>
    </submittedName>
</protein>
<accession>A0A840UNW4</accession>
<feature type="domain" description="Nitroreductase" evidence="1">
    <location>
        <begin position="65"/>
        <end position="245"/>
    </location>
</feature>
<dbReference type="EMBL" id="JACHEO010000001">
    <property type="protein sequence ID" value="MBB5346516.1"/>
    <property type="molecule type" value="Genomic_DNA"/>
</dbReference>
<dbReference type="NCBIfam" id="TIGR03605">
    <property type="entry name" value="antibiot_sagB"/>
    <property type="match status" value="1"/>
</dbReference>
<comment type="caution">
    <text evidence="2">The sequence shown here is derived from an EMBL/GenBank/DDBJ whole genome shotgun (WGS) entry which is preliminary data.</text>
</comment>